<keyword evidence="2" id="KW-1185">Reference proteome</keyword>
<proteinExistence type="predicted"/>
<dbReference type="EMBL" id="JBFOLJ010000012">
    <property type="protein sequence ID" value="KAL2488451.1"/>
    <property type="molecule type" value="Genomic_DNA"/>
</dbReference>
<evidence type="ECO:0000313" key="1">
    <source>
        <dbReference type="EMBL" id="KAL2488451.1"/>
    </source>
</evidence>
<evidence type="ECO:0000313" key="2">
    <source>
        <dbReference type="Proteomes" id="UP001604277"/>
    </source>
</evidence>
<dbReference type="Proteomes" id="UP001604277">
    <property type="component" value="Unassembled WGS sequence"/>
</dbReference>
<organism evidence="1 2">
    <name type="scientific">Forsythia ovata</name>
    <dbReference type="NCBI Taxonomy" id="205694"/>
    <lineage>
        <taxon>Eukaryota</taxon>
        <taxon>Viridiplantae</taxon>
        <taxon>Streptophyta</taxon>
        <taxon>Embryophyta</taxon>
        <taxon>Tracheophyta</taxon>
        <taxon>Spermatophyta</taxon>
        <taxon>Magnoliopsida</taxon>
        <taxon>eudicotyledons</taxon>
        <taxon>Gunneridae</taxon>
        <taxon>Pentapetalae</taxon>
        <taxon>asterids</taxon>
        <taxon>lamiids</taxon>
        <taxon>Lamiales</taxon>
        <taxon>Oleaceae</taxon>
        <taxon>Forsythieae</taxon>
        <taxon>Forsythia</taxon>
    </lineage>
</organism>
<sequence length="132" mass="14674">MEFMPKLRVDIRNANVCNSGGPSASLQVTEGKDKGKTAANDIITEEVDISTMVEELEQLDYEEATRSRVARSQARRVQDQPNQKITGTSRRIYKSKIGVQDYPLSKMFSTLEHGYNNKALCSSFAKNGSLPS</sequence>
<reference evidence="2" key="1">
    <citation type="submission" date="2024-07" db="EMBL/GenBank/DDBJ databases">
        <title>Two chromosome-level genome assemblies of Korean endemic species Abeliophyllum distichum and Forsythia ovata (Oleaceae).</title>
        <authorList>
            <person name="Jang H."/>
        </authorList>
    </citation>
    <scope>NUCLEOTIDE SEQUENCE [LARGE SCALE GENOMIC DNA]</scope>
</reference>
<protein>
    <submittedName>
        <fullName evidence="1">Uncharacterized protein</fullName>
    </submittedName>
</protein>
<dbReference type="AlphaFoldDB" id="A0ABD1RJ74"/>
<comment type="caution">
    <text evidence="1">The sequence shown here is derived from an EMBL/GenBank/DDBJ whole genome shotgun (WGS) entry which is preliminary data.</text>
</comment>
<gene>
    <name evidence="1" type="ORF">Fot_41743</name>
</gene>
<name>A0ABD1RJ74_9LAMI</name>
<accession>A0ABD1RJ74</accession>